<dbReference type="Gene3D" id="3.90.550.10">
    <property type="entry name" value="Spore Coat Polysaccharide Biosynthesis Protein SpsA, Chain A"/>
    <property type="match status" value="1"/>
</dbReference>
<feature type="domain" description="MobA-like NTP transferase" evidence="1">
    <location>
        <begin position="9"/>
        <end position="171"/>
    </location>
</feature>
<accession>A0A932A690</accession>
<evidence type="ECO:0000313" key="3">
    <source>
        <dbReference type="Proteomes" id="UP000779809"/>
    </source>
</evidence>
<gene>
    <name evidence="2" type="ORF">HYX28_01645</name>
</gene>
<protein>
    <submittedName>
        <fullName evidence="2">Nucleotidyltransferase family protein</fullName>
    </submittedName>
</protein>
<reference evidence="2" key="1">
    <citation type="submission" date="2020-07" db="EMBL/GenBank/DDBJ databases">
        <title>Huge and variable diversity of episymbiotic CPR bacteria and DPANN archaea in groundwater ecosystems.</title>
        <authorList>
            <person name="He C.Y."/>
            <person name="Keren R."/>
            <person name="Whittaker M."/>
            <person name="Farag I.F."/>
            <person name="Doudna J."/>
            <person name="Cate J.H.D."/>
            <person name="Banfield J.F."/>
        </authorList>
    </citation>
    <scope>NUCLEOTIDE SEQUENCE</scope>
    <source>
        <strain evidence="2">NC_groundwater_580_Pr5_B-0.1um_64_19</strain>
    </source>
</reference>
<dbReference type="InterPro" id="IPR025877">
    <property type="entry name" value="MobA-like_NTP_Trfase"/>
</dbReference>
<name>A0A932A690_9BACT</name>
<dbReference type="Pfam" id="PF12804">
    <property type="entry name" value="NTP_transf_3"/>
    <property type="match status" value="1"/>
</dbReference>
<dbReference type="SUPFAM" id="SSF53448">
    <property type="entry name" value="Nucleotide-diphospho-sugar transferases"/>
    <property type="match status" value="1"/>
</dbReference>
<dbReference type="AlphaFoldDB" id="A0A932A690"/>
<dbReference type="PANTHER" id="PTHR43777">
    <property type="entry name" value="MOLYBDENUM COFACTOR CYTIDYLYLTRANSFERASE"/>
    <property type="match status" value="1"/>
</dbReference>
<dbReference type="PANTHER" id="PTHR43777:SF1">
    <property type="entry name" value="MOLYBDENUM COFACTOR CYTIDYLYLTRANSFERASE"/>
    <property type="match status" value="1"/>
</dbReference>
<dbReference type="GO" id="GO:0016779">
    <property type="term" value="F:nucleotidyltransferase activity"/>
    <property type="evidence" value="ECO:0007669"/>
    <property type="project" value="UniProtKB-ARBA"/>
</dbReference>
<proteinExistence type="predicted"/>
<comment type="caution">
    <text evidence="2">The sequence shown here is derived from an EMBL/GenBank/DDBJ whole genome shotgun (WGS) entry which is preliminary data.</text>
</comment>
<dbReference type="CDD" id="cd04182">
    <property type="entry name" value="GT_2_like_f"/>
    <property type="match status" value="1"/>
</dbReference>
<dbReference type="InterPro" id="IPR029044">
    <property type="entry name" value="Nucleotide-diphossugar_trans"/>
</dbReference>
<organism evidence="2 3">
    <name type="scientific">Candidatus Korobacter versatilis</name>
    <dbReference type="NCBI Taxonomy" id="658062"/>
    <lineage>
        <taxon>Bacteria</taxon>
        <taxon>Pseudomonadati</taxon>
        <taxon>Acidobacteriota</taxon>
        <taxon>Terriglobia</taxon>
        <taxon>Terriglobales</taxon>
        <taxon>Candidatus Korobacteraceae</taxon>
        <taxon>Candidatus Korobacter</taxon>
    </lineage>
</organism>
<evidence type="ECO:0000259" key="1">
    <source>
        <dbReference type="Pfam" id="PF12804"/>
    </source>
</evidence>
<dbReference type="EMBL" id="JACPNR010000004">
    <property type="protein sequence ID" value="MBI2677465.1"/>
    <property type="molecule type" value="Genomic_DNA"/>
</dbReference>
<sequence length="201" mass="21887">MTRSPSFAGVILAAGESSRMGQDKALLRWDGGTFLSGAIEMLKAHVEFVIVVAGRNANALAPTVNSLAANLVQNHHPEHGQFSSLQVGLQEVLNRGRDAAIVALVDRPPANTKTVAHLKLAFLRVVEEDMWAVIPEHEGKHGHPIIAGRELMEACLRAPLHSNARDVEHAHQSKLVYVHVADANVIRNVDTPEQYQDLTRG</sequence>
<evidence type="ECO:0000313" key="2">
    <source>
        <dbReference type="EMBL" id="MBI2677465.1"/>
    </source>
</evidence>
<dbReference type="Proteomes" id="UP000779809">
    <property type="component" value="Unassembled WGS sequence"/>
</dbReference>